<dbReference type="SMART" id="SM00271">
    <property type="entry name" value="DnaJ"/>
    <property type="match status" value="1"/>
</dbReference>
<dbReference type="Pfam" id="PF11926">
    <property type="entry name" value="DUF3444"/>
    <property type="match status" value="1"/>
</dbReference>
<feature type="compositionally biased region" description="Acidic residues" evidence="1">
    <location>
        <begin position="272"/>
        <end position="293"/>
    </location>
</feature>
<feature type="domain" description="J" evidence="2">
    <location>
        <begin position="85"/>
        <end position="149"/>
    </location>
</feature>
<evidence type="ECO:0000256" key="1">
    <source>
        <dbReference type="SAM" id="MobiDB-lite"/>
    </source>
</evidence>
<dbReference type="GO" id="GO:0005783">
    <property type="term" value="C:endoplasmic reticulum"/>
    <property type="evidence" value="ECO:0007669"/>
    <property type="project" value="UniProtKB-ARBA"/>
</dbReference>
<proteinExistence type="predicted"/>
<feature type="region of interest" description="Disordered" evidence="1">
    <location>
        <begin position="1"/>
        <end position="32"/>
    </location>
</feature>
<name>A0A833QSA1_9POAL</name>
<feature type="compositionally biased region" description="Pro residues" evidence="1">
    <location>
        <begin position="7"/>
        <end position="26"/>
    </location>
</feature>
<dbReference type="PANTHER" id="PTHR44137">
    <property type="entry name" value="BNAC03G44070D PROTEIN"/>
    <property type="match status" value="1"/>
</dbReference>
<dbReference type="CDD" id="cd06257">
    <property type="entry name" value="DnaJ"/>
    <property type="match status" value="1"/>
</dbReference>
<dbReference type="PANTHER" id="PTHR44137:SF24">
    <property type="entry name" value="DNAJ HEAT SHOCK N-TERMINAL DOMAIN-CONTAINING PROTEIN"/>
    <property type="match status" value="1"/>
</dbReference>
<accession>A0A833QSA1</accession>
<organism evidence="3 4">
    <name type="scientific">Carex littledalei</name>
    <dbReference type="NCBI Taxonomy" id="544730"/>
    <lineage>
        <taxon>Eukaryota</taxon>
        <taxon>Viridiplantae</taxon>
        <taxon>Streptophyta</taxon>
        <taxon>Embryophyta</taxon>
        <taxon>Tracheophyta</taxon>
        <taxon>Spermatophyta</taxon>
        <taxon>Magnoliopsida</taxon>
        <taxon>Liliopsida</taxon>
        <taxon>Poales</taxon>
        <taxon>Cyperaceae</taxon>
        <taxon>Cyperoideae</taxon>
        <taxon>Cariceae</taxon>
        <taxon>Carex</taxon>
        <taxon>Carex subgen. Euthyceras</taxon>
    </lineage>
</organism>
<dbReference type="InterPro" id="IPR036869">
    <property type="entry name" value="J_dom_sf"/>
</dbReference>
<gene>
    <name evidence="3" type="ORF">FCM35_KLT10984</name>
</gene>
<feature type="region of interest" description="Disordered" evidence="1">
    <location>
        <begin position="190"/>
        <end position="299"/>
    </location>
</feature>
<dbReference type="InterPro" id="IPR024593">
    <property type="entry name" value="DUF3444"/>
</dbReference>
<sequence>MATESTPPRPEGNPQTPPSTEDPPPSSASQSEALRLRELAELKLRASSYASALKYAKRASHLSPGLPGLSDLINMCNILSCDPSDPYKTLSLAPTSSLTAVRRRYKTLALSLHPDKLSDVVAEEAFKRVSAAFQLLTESHKKGAASTFWTACGACRLLHMFDRKYVGYRLVCPRCRKSFLAKEVPAPADADVQKDGNASDKVSKPVSSAEPVTQSCNQMRQQFKSSISMPSKNSKRKAEKTLAEIQVELTNMKMKKKPKEQENKKKKKENSEMEEDDDEEEEDEGEDDDDEENGTNMALTRTKYKGLHLGLMAVEDSDFYNFDKDRDEKSFRKGQIWAIYDDDDGMPRHYGLIEEVLNSKPFTVRLRWLDLHNQTDRKHVLLVEKSGNRISCGQFKVGKMVELDSVNLFSHSVWFERAARELYRIYPKKGSIWAVYSGKKELHGVVVGGARREYDIVLALTSYSEAFGLSFAYLEKVEGYKTIFKRRALGSDAVRWVDKEGVRVFSHQIPARLLTEKDAVAGLEGLDCWELDPASLPPQLLRLNWDREKLLN</sequence>
<dbReference type="EMBL" id="SWLB01000021">
    <property type="protein sequence ID" value="KAF3324827.1"/>
    <property type="molecule type" value="Genomic_DNA"/>
</dbReference>
<feature type="compositionally biased region" description="Polar residues" evidence="1">
    <location>
        <begin position="210"/>
        <end position="232"/>
    </location>
</feature>
<dbReference type="Proteomes" id="UP000623129">
    <property type="component" value="Unassembled WGS sequence"/>
</dbReference>
<dbReference type="PROSITE" id="PS50076">
    <property type="entry name" value="DNAJ_2"/>
    <property type="match status" value="1"/>
</dbReference>
<evidence type="ECO:0000313" key="3">
    <source>
        <dbReference type="EMBL" id="KAF3324827.1"/>
    </source>
</evidence>
<evidence type="ECO:0000259" key="2">
    <source>
        <dbReference type="PROSITE" id="PS50076"/>
    </source>
</evidence>
<comment type="caution">
    <text evidence="3">The sequence shown here is derived from an EMBL/GenBank/DDBJ whole genome shotgun (WGS) entry which is preliminary data.</text>
</comment>
<dbReference type="AlphaFoldDB" id="A0A833QSA1"/>
<feature type="compositionally biased region" description="Basic and acidic residues" evidence="1">
    <location>
        <begin position="191"/>
        <end position="203"/>
    </location>
</feature>
<feature type="compositionally biased region" description="Basic residues" evidence="1">
    <location>
        <begin position="253"/>
        <end position="268"/>
    </location>
</feature>
<dbReference type="Gene3D" id="1.10.287.110">
    <property type="entry name" value="DnaJ domain"/>
    <property type="match status" value="1"/>
</dbReference>
<reference evidence="3" key="1">
    <citation type="submission" date="2020-01" db="EMBL/GenBank/DDBJ databases">
        <title>Genome sequence of Kobresia littledalei, the first chromosome-level genome in the family Cyperaceae.</title>
        <authorList>
            <person name="Qu G."/>
        </authorList>
    </citation>
    <scope>NUCLEOTIDE SEQUENCE</scope>
    <source>
        <strain evidence="3">C.B.Clarke</strain>
        <tissue evidence="3">Leaf</tissue>
    </source>
</reference>
<dbReference type="OrthoDB" id="66964at2759"/>
<keyword evidence="4" id="KW-1185">Reference proteome</keyword>
<dbReference type="PRINTS" id="PR00625">
    <property type="entry name" value="JDOMAIN"/>
</dbReference>
<evidence type="ECO:0000313" key="4">
    <source>
        <dbReference type="Proteomes" id="UP000623129"/>
    </source>
</evidence>
<dbReference type="SUPFAM" id="SSF46565">
    <property type="entry name" value="Chaperone J-domain"/>
    <property type="match status" value="1"/>
</dbReference>
<dbReference type="Pfam" id="PF00226">
    <property type="entry name" value="DnaJ"/>
    <property type="match status" value="1"/>
</dbReference>
<dbReference type="InterPro" id="IPR001623">
    <property type="entry name" value="DnaJ_domain"/>
</dbReference>
<protein>
    <submittedName>
        <fullName evidence="3">DnaJ subfamily C member 16</fullName>
    </submittedName>
</protein>